<dbReference type="EMBL" id="JBAHYK010000335">
    <property type="protein sequence ID" value="KAL0575109.1"/>
    <property type="molecule type" value="Genomic_DNA"/>
</dbReference>
<evidence type="ECO:0000313" key="1">
    <source>
        <dbReference type="EMBL" id="KAL0575109.1"/>
    </source>
</evidence>
<comment type="caution">
    <text evidence="1">The sequence shown here is derived from an EMBL/GenBank/DDBJ whole genome shotgun (WGS) entry which is preliminary data.</text>
</comment>
<proteinExistence type="predicted"/>
<sequence>MSDISDGPDLAAYVKLFDDTPRRIYPRPDDVKTTQLPIDQSYNEYTHAIGRHLEVFYFQQTPRPPLEDFAASAYDGWVTVWPNPLALSHVKEKAGSDKELGATMLRDGLIRDAAIAHTQYLKNIENGTELKGYTRPCDVRAGRVTWNEVVSNVVKHDDFSRWANEEYVSAVTTLKKMRAEYETAERMMWIGTDKIAETRFTLTEKRNAAHIAWQKALGEFKRVGIWA</sequence>
<protein>
    <submittedName>
        <fullName evidence="1">Uncharacterized protein</fullName>
    </submittedName>
</protein>
<accession>A0ABR3FIS1</accession>
<name>A0ABR3FIS1_9AGAR</name>
<keyword evidence="2" id="KW-1185">Reference proteome</keyword>
<organism evidence="1 2">
    <name type="scientific">Marasmius crinis-equi</name>
    <dbReference type="NCBI Taxonomy" id="585013"/>
    <lineage>
        <taxon>Eukaryota</taxon>
        <taxon>Fungi</taxon>
        <taxon>Dikarya</taxon>
        <taxon>Basidiomycota</taxon>
        <taxon>Agaricomycotina</taxon>
        <taxon>Agaricomycetes</taxon>
        <taxon>Agaricomycetidae</taxon>
        <taxon>Agaricales</taxon>
        <taxon>Marasmiineae</taxon>
        <taxon>Marasmiaceae</taxon>
        <taxon>Marasmius</taxon>
    </lineage>
</organism>
<dbReference type="Proteomes" id="UP001465976">
    <property type="component" value="Unassembled WGS sequence"/>
</dbReference>
<gene>
    <name evidence="1" type="ORF">V5O48_006859</name>
</gene>
<evidence type="ECO:0000313" key="2">
    <source>
        <dbReference type="Proteomes" id="UP001465976"/>
    </source>
</evidence>
<reference evidence="1 2" key="1">
    <citation type="submission" date="2024-02" db="EMBL/GenBank/DDBJ databases">
        <title>A draft genome for the cacao thread blight pathogen Marasmius crinis-equi.</title>
        <authorList>
            <person name="Cohen S.P."/>
            <person name="Baruah I.K."/>
            <person name="Amoako-Attah I."/>
            <person name="Bukari Y."/>
            <person name="Meinhardt L.W."/>
            <person name="Bailey B.A."/>
        </authorList>
    </citation>
    <scope>NUCLEOTIDE SEQUENCE [LARGE SCALE GENOMIC DNA]</scope>
    <source>
        <strain evidence="1 2">GH-76</strain>
    </source>
</reference>